<dbReference type="Proteomes" id="UP000316429">
    <property type="component" value="Unassembled WGS sequence"/>
</dbReference>
<evidence type="ECO:0000313" key="2">
    <source>
        <dbReference type="Proteomes" id="UP000316429"/>
    </source>
</evidence>
<dbReference type="EMBL" id="VFYP01000007">
    <property type="protein sequence ID" value="TPP04583.1"/>
    <property type="molecule type" value="Genomic_DNA"/>
</dbReference>
<evidence type="ECO:0000313" key="1">
    <source>
        <dbReference type="EMBL" id="TPP04583.1"/>
    </source>
</evidence>
<gene>
    <name evidence="1" type="ORF">FJQ55_21965</name>
</gene>
<dbReference type="RefSeq" id="WP_140832063.1">
    <property type="nucleotide sequence ID" value="NZ_VFYP01000007.1"/>
</dbReference>
<comment type="caution">
    <text evidence="1">The sequence shown here is derived from an EMBL/GenBank/DDBJ whole genome shotgun (WGS) entry which is preliminary data.</text>
</comment>
<accession>A0A504UHT3</accession>
<name>A0A504UHT3_9HYPH</name>
<protein>
    <submittedName>
        <fullName evidence="1">Uncharacterized protein</fullName>
    </submittedName>
</protein>
<proteinExistence type="predicted"/>
<sequence length="184" mass="20845">MLRTHRPICAANSFSLEKPVCLTVTYLKPHLRRLIVLFDESYEARSRTERLELTLAPRLISLPKVTPACQAHNDRYYMPCDPFARDGTYVRENGQNLCDTVRRISFFSSSAGRRESALSRFQKIDKSNPDPHLGKEPGFMTQEILAVFGAAAPTAVAYCALDAWMAGEKTEFKELANLFQKLKN</sequence>
<keyword evidence="2" id="KW-1185">Reference proteome</keyword>
<dbReference type="AlphaFoldDB" id="A0A504UHT3"/>
<reference evidence="1 2" key="1">
    <citation type="submission" date="2019-06" db="EMBL/GenBank/DDBJ databases">
        <title>Rhizobium sp. CL12 isolated from roots of soybean.</title>
        <authorList>
            <person name="Wang C."/>
        </authorList>
    </citation>
    <scope>NUCLEOTIDE SEQUENCE [LARGE SCALE GENOMIC DNA]</scope>
    <source>
        <strain evidence="1 2">CL12</strain>
    </source>
</reference>
<organism evidence="1 2">
    <name type="scientific">Rhizobium glycinendophyticum</name>
    <dbReference type="NCBI Taxonomy" id="2589807"/>
    <lineage>
        <taxon>Bacteria</taxon>
        <taxon>Pseudomonadati</taxon>
        <taxon>Pseudomonadota</taxon>
        <taxon>Alphaproteobacteria</taxon>
        <taxon>Hyphomicrobiales</taxon>
        <taxon>Rhizobiaceae</taxon>
        <taxon>Rhizobium/Agrobacterium group</taxon>
        <taxon>Rhizobium</taxon>
    </lineage>
</organism>